<evidence type="ECO:0000313" key="4">
    <source>
        <dbReference type="Proteomes" id="UP000588068"/>
    </source>
</evidence>
<dbReference type="Pfam" id="PF00025">
    <property type="entry name" value="Arf"/>
    <property type="match status" value="1"/>
</dbReference>
<dbReference type="Proteomes" id="UP000588068">
    <property type="component" value="Unassembled WGS sequence"/>
</dbReference>
<protein>
    <submittedName>
        <fullName evidence="3">Signal recognition particle receptor subunit beta</fullName>
    </submittedName>
</protein>
<dbReference type="SUPFAM" id="SSF52540">
    <property type="entry name" value="P-loop containing nucleoside triphosphate hydrolases"/>
    <property type="match status" value="1"/>
</dbReference>
<dbReference type="InterPro" id="IPR006689">
    <property type="entry name" value="Small_GTPase_ARF/SAR"/>
</dbReference>
<proteinExistence type="predicted"/>
<keyword evidence="1" id="KW-0547">Nucleotide-binding</keyword>
<organism evidence="3 4">
    <name type="scientific">Povalibacter uvarum</name>
    <dbReference type="NCBI Taxonomy" id="732238"/>
    <lineage>
        <taxon>Bacteria</taxon>
        <taxon>Pseudomonadati</taxon>
        <taxon>Pseudomonadota</taxon>
        <taxon>Gammaproteobacteria</taxon>
        <taxon>Steroidobacterales</taxon>
        <taxon>Steroidobacteraceae</taxon>
        <taxon>Povalibacter</taxon>
    </lineage>
</organism>
<dbReference type="GO" id="GO:0003924">
    <property type="term" value="F:GTPase activity"/>
    <property type="evidence" value="ECO:0007669"/>
    <property type="project" value="InterPro"/>
</dbReference>
<dbReference type="EMBL" id="JACHHZ010000002">
    <property type="protein sequence ID" value="MBB6093324.1"/>
    <property type="molecule type" value="Genomic_DNA"/>
</dbReference>
<keyword evidence="4" id="KW-1185">Reference proteome</keyword>
<dbReference type="RefSeq" id="WP_184331546.1">
    <property type="nucleotide sequence ID" value="NZ_JACHHZ010000002.1"/>
</dbReference>
<evidence type="ECO:0000256" key="1">
    <source>
        <dbReference type="ARBA" id="ARBA00022741"/>
    </source>
</evidence>
<keyword evidence="3" id="KW-0675">Receptor</keyword>
<dbReference type="CDD" id="cd00882">
    <property type="entry name" value="Ras_like_GTPase"/>
    <property type="match status" value="1"/>
</dbReference>
<keyword evidence="2" id="KW-0342">GTP-binding</keyword>
<accession>A0A841HL69</accession>
<evidence type="ECO:0000256" key="2">
    <source>
        <dbReference type="ARBA" id="ARBA00023134"/>
    </source>
</evidence>
<dbReference type="InterPro" id="IPR027417">
    <property type="entry name" value="P-loop_NTPase"/>
</dbReference>
<reference evidence="3 4" key="1">
    <citation type="submission" date="2020-08" db="EMBL/GenBank/DDBJ databases">
        <title>Genomic Encyclopedia of Type Strains, Phase IV (KMG-IV): sequencing the most valuable type-strain genomes for metagenomic binning, comparative biology and taxonomic classification.</title>
        <authorList>
            <person name="Goeker M."/>
        </authorList>
    </citation>
    <scope>NUCLEOTIDE SEQUENCE [LARGE SCALE GENOMIC DNA]</scope>
    <source>
        <strain evidence="3 4">DSM 26723</strain>
    </source>
</reference>
<name>A0A841HL69_9GAMM</name>
<gene>
    <name evidence="3" type="ORF">HNQ60_002202</name>
</gene>
<dbReference type="Gene3D" id="3.40.50.300">
    <property type="entry name" value="P-loop containing nucleotide triphosphate hydrolases"/>
    <property type="match status" value="1"/>
</dbReference>
<dbReference type="AlphaFoldDB" id="A0A841HL69"/>
<dbReference type="GO" id="GO:0005525">
    <property type="term" value="F:GTP binding"/>
    <property type="evidence" value="ECO:0007669"/>
    <property type="project" value="UniProtKB-KW"/>
</dbReference>
<evidence type="ECO:0000313" key="3">
    <source>
        <dbReference type="EMBL" id="MBB6093324.1"/>
    </source>
</evidence>
<sequence>MAVIDPRDDSIVIRIVYDGAPMAGKTTSVGTLGRGLGAGVYTPADVQGRTLYFDWLDYTGGLFEGRRIRCQIVTVPGQATLAPRRRLLLESADVVVFVGDSTPDGVAADTTYLDQLQALLRQRTGPPVGIVMQANKRDLQDAVPLDRLREMLDGLGLRVAILESVATEGTGIRETFVFAVRLALDRIRELIRTDELPTMRPSADSGLELLAQMRSDNDAELDRAIAESLGQTAIHALAEESIASIALREAMQAEAPVIALASGSSPNPVPAPPDATVASGLVWPPVDGRMMLHEVSAEPPRIQRADNGDWAGVTPRQWRFHSHESGTFDSLEAGRTALVNWARTHTACNGTLSTDRCITLARDNDRFRLWQIVKLRRTLREQINEAMEKDGETLASTLVTATRSFLAMAESLSSAPCELPLSLDCIATTDSTGSYVGIVPEPDRMGGPRQWKAGDAADALIAQLDPIRRDLQRRRSDLLPALALLARNAVIGRDRPEWPVMQRIVTLTRPD</sequence>
<comment type="caution">
    <text evidence="3">The sequence shown here is derived from an EMBL/GenBank/DDBJ whole genome shotgun (WGS) entry which is preliminary data.</text>
</comment>